<reference evidence="1" key="1">
    <citation type="submission" date="2019-10" db="EMBL/GenBank/DDBJ databases">
        <authorList>
            <consortium name="DOE Joint Genome Institute"/>
            <person name="Kuo A."/>
            <person name="Miyauchi S."/>
            <person name="Kiss E."/>
            <person name="Drula E."/>
            <person name="Kohler A."/>
            <person name="Sanchez-Garcia M."/>
            <person name="Andreopoulos B."/>
            <person name="Barry K.W."/>
            <person name="Bonito G."/>
            <person name="Buee M."/>
            <person name="Carver A."/>
            <person name="Chen C."/>
            <person name="Cichocki N."/>
            <person name="Clum A."/>
            <person name="Culley D."/>
            <person name="Crous P.W."/>
            <person name="Fauchery L."/>
            <person name="Girlanda M."/>
            <person name="Hayes R."/>
            <person name="Keri Z."/>
            <person name="LaButti K."/>
            <person name="Lipzen A."/>
            <person name="Lombard V."/>
            <person name="Magnuson J."/>
            <person name="Maillard F."/>
            <person name="Morin E."/>
            <person name="Murat C."/>
            <person name="Nolan M."/>
            <person name="Ohm R."/>
            <person name="Pangilinan J."/>
            <person name="Pereira M."/>
            <person name="Perotto S."/>
            <person name="Peter M."/>
            <person name="Riley R."/>
            <person name="Sitrit Y."/>
            <person name="Stielow B."/>
            <person name="Szollosi G."/>
            <person name="Zifcakova L."/>
            <person name="Stursova M."/>
            <person name="Spatafora J.W."/>
            <person name="Tedersoo L."/>
            <person name="Vaario L.-M."/>
            <person name="Yamada A."/>
            <person name="Yan M."/>
            <person name="Wang P."/>
            <person name="Xu J."/>
            <person name="Bruns T."/>
            <person name="Baldrian P."/>
            <person name="Vilgalys R."/>
            <person name="Henrissat B."/>
            <person name="Grigoriev I.V."/>
            <person name="Hibbett D."/>
            <person name="Nagy L.G."/>
            <person name="Martin F.M."/>
        </authorList>
    </citation>
    <scope>NUCLEOTIDE SEQUENCE</scope>
    <source>
        <strain evidence="1">BED1</strain>
    </source>
</reference>
<evidence type="ECO:0000313" key="1">
    <source>
        <dbReference type="EMBL" id="KAF8430782.1"/>
    </source>
</evidence>
<keyword evidence="2" id="KW-1185">Reference proteome</keyword>
<accession>A0AAD4BHL6</accession>
<organism evidence="1 2">
    <name type="scientific">Boletus edulis BED1</name>
    <dbReference type="NCBI Taxonomy" id="1328754"/>
    <lineage>
        <taxon>Eukaryota</taxon>
        <taxon>Fungi</taxon>
        <taxon>Dikarya</taxon>
        <taxon>Basidiomycota</taxon>
        <taxon>Agaricomycotina</taxon>
        <taxon>Agaricomycetes</taxon>
        <taxon>Agaricomycetidae</taxon>
        <taxon>Boletales</taxon>
        <taxon>Boletineae</taxon>
        <taxon>Boletaceae</taxon>
        <taxon>Boletoideae</taxon>
        <taxon>Boletus</taxon>
    </lineage>
</organism>
<proteinExistence type="predicted"/>
<name>A0AAD4BHL6_BOLED</name>
<protein>
    <submittedName>
        <fullName evidence="1">Uncharacterized protein</fullName>
    </submittedName>
</protein>
<sequence length="69" mass="7428">MNGTSIPMPFLRLALDFEVIHPATQMFLSLPTLSSRAIYLSDMASSGRATWAVDGFDEATRSGSHGPSL</sequence>
<gene>
    <name evidence="1" type="ORF">L210DRAFT_948038</name>
</gene>
<evidence type="ECO:0000313" key="2">
    <source>
        <dbReference type="Proteomes" id="UP001194468"/>
    </source>
</evidence>
<reference evidence="1" key="2">
    <citation type="journal article" date="2020" name="Nat. Commun.">
        <title>Large-scale genome sequencing of mycorrhizal fungi provides insights into the early evolution of symbiotic traits.</title>
        <authorList>
            <person name="Miyauchi S."/>
            <person name="Kiss E."/>
            <person name="Kuo A."/>
            <person name="Drula E."/>
            <person name="Kohler A."/>
            <person name="Sanchez-Garcia M."/>
            <person name="Morin E."/>
            <person name="Andreopoulos B."/>
            <person name="Barry K.W."/>
            <person name="Bonito G."/>
            <person name="Buee M."/>
            <person name="Carver A."/>
            <person name="Chen C."/>
            <person name="Cichocki N."/>
            <person name="Clum A."/>
            <person name="Culley D."/>
            <person name="Crous P.W."/>
            <person name="Fauchery L."/>
            <person name="Girlanda M."/>
            <person name="Hayes R.D."/>
            <person name="Keri Z."/>
            <person name="LaButti K."/>
            <person name="Lipzen A."/>
            <person name="Lombard V."/>
            <person name="Magnuson J."/>
            <person name="Maillard F."/>
            <person name="Murat C."/>
            <person name="Nolan M."/>
            <person name="Ohm R.A."/>
            <person name="Pangilinan J."/>
            <person name="Pereira M.F."/>
            <person name="Perotto S."/>
            <person name="Peter M."/>
            <person name="Pfister S."/>
            <person name="Riley R."/>
            <person name="Sitrit Y."/>
            <person name="Stielow J.B."/>
            <person name="Szollosi G."/>
            <person name="Zifcakova L."/>
            <person name="Stursova M."/>
            <person name="Spatafora J.W."/>
            <person name="Tedersoo L."/>
            <person name="Vaario L.M."/>
            <person name="Yamada A."/>
            <person name="Yan M."/>
            <person name="Wang P."/>
            <person name="Xu J."/>
            <person name="Bruns T."/>
            <person name="Baldrian P."/>
            <person name="Vilgalys R."/>
            <person name="Dunand C."/>
            <person name="Henrissat B."/>
            <person name="Grigoriev I.V."/>
            <person name="Hibbett D."/>
            <person name="Nagy L.G."/>
            <person name="Martin F.M."/>
        </authorList>
    </citation>
    <scope>NUCLEOTIDE SEQUENCE</scope>
    <source>
        <strain evidence="1">BED1</strain>
    </source>
</reference>
<comment type="caution">
    <text evidence="1">The sequence shown here is derived from an EMBL/GenBank/DDBJ whole genome shotgun (WGS) entry which is preliminary data.</text>
</comment>
<dbReference type="EMBL" id="WHUW01000057">
    <property type="protein sequence ID" value="KAF8430782.1"/>
    <property type="molecule type" value="Genomic_DNA"/>
</dbReference>
<dbReference type="Proteomes" id="UP001194468">
    <property type="component" value="Unassembled WGS sequence"/>
</dbReference>
<dbReference type="AlphaFoldDB" id="A0AAD4BHL6"/>